<evidence type="ECO:0000313" key="2">
    <source>
        <dbReference type="EMBL" id="TIB80683.1"/>
    </source>
</evidence>
<name>A0A4T0MC89_9BASI</name>
<proteinExistence type="predicted"/>
<accession>A0A4T0MC89</accession>
<keyword evidence="1" id="KW-0175">Coiled coil</keyword>
<reference evidence="2 3" key="1">
    <citation type="submission" date="2019-03" db="EMBL/GenBank/DDBJ databases">
        <title>Sequencing 25 genomes of Wallemia mellicola.</title>
        <authorList>
            <person name="Gostincar C."/>
        </authorList>
    </citation>
    <scope>NUCLEOTIDE SEQUENCE [LARGE SCALE GENOMIC DNA]</scope>
    <source>
        <strain evidence="2 3">EXF-6152</strain>
    </source>
</reference>
<evidence type="ECO:0000313" key="3">
    <source>
        <dbReference type="Proteomes" id="UP000310685"/>
    </source>
</evidence>
<comment type="caution">
    <text evidence="2">The sequence shown here is derived from an EMBL/GenBank/DDBJ whole genome shotgun (WGS) entry which is preliminary data.</text>
</comment>
<dbReference type="AlphaFoldDB" id="A0A4T0MC89"/>
<dbReference type="Proteomes" id="UP000310685">
    <property type="component" value="Unassembled WGS sequence"/>
</dbReference>
<protein>
    <submittedName>
        <fullName evidence="2">Uncharacterized protein</fullName>
    </submittedName>
</protein>
<feature type="coiled-coil region" evidence="1">
    <location>
        <begin position="229"/>
        <end position="263"/>
    </location>
</feature>
<gene>
    <name evidence="2" type="ORF">E3Q22_01742</name>
</gene>
<evidence type="ECO:0000256" key="1">
    <source>
        <dbReference type="SAM" id="Coils"/>
    </source>
</evidence>
<organism evidence="2 3">
    <name type="scientific">Wallemia mellicola</name>
    <dbReference type="NCBI Taxonomy" id="1708541"/>
    <lineage>
        <taxon>Eukaryota</taxon>
        <taxon>Fungi</taxon>
        <taxon>Dikarya</taxon>
        <taxon>Basidiomycota</taxon>
        <taxon>Wallemiomycotina</taxon>
        <taxon>Wallemiomycetes</taxon>
        <taxon>Wallemiales</taxon>
        <taxon>Wallemiaceae</taxon>
        <taxon>Wallemia</taxon>
    </lineage>
</organism>
<dbReference type="EMBL" id="SPRC01000014">
    <property type="protein sequence ID" value="TIB80683.1"/>
    <property type="molecule type" value="Genomic_DNA"/>
</dbReference>
<sequence length="296" mass="34975">MTLDGIHLPVTSTNSPFDHNPYQSLSDYLSFDDYNDFIRGIQLDLDNLQSCLQSSKNLMRCLDIVVHQQYPSYSELVELSQEYTFINQWLDIYKSTIEPSIDEHLRSVESHWNQLIDAESNDLTEQEEIILTQDVEELTLIVNESQETLAEAEIMQKRSDNLQANFERQVNFIQDQLNEQQSINVTINESIELENDIEIYFDKLSNDIKSRLKSSQELFNRWSNYLRMNEHLSGELKRQEDIRKEIERIRVDANNQIQNLYNHSQIKADNFWRENEAYLPANLVETFRSNLILQLD</sequence>